<dbReference type="AlphaFoldDB" id="A0A6N7EHU6"/>
<sequence length="132" mass="13775">AAAPRAAAPRAAAPQVRIDGTLLRPGTSLVGRGPVPRAGEQIDHTVPVADRTLSKTHLALRVGPTSVWVTDRASTNGTVLVTSDGEQRLEPWRETEVPPGGRIRAGATVISRTAAEPDTGGDDVESTVLRES</sequence>
<dbReference type="CDD" id="cd00060">
    <property type="entry name" value="FHA"/>
    <property type="match status" value="1"/>
</dbReference>
<dbReference type="SUPFAM" id="SSF49879">
    <property type="entry name" value="SMAD/FHA domain"/>
    <property type="match status" value="1"/>
</dbReference>
<evidence type="ECO:0000313" key="5">
    <source>
        <dbReference type="Proteomes" id="UP000437709"/>
    </source>
</evidence>
<dbReference type="OrthoDB" id="3254248at2"/>
<accession>A0A6N7EHU6</accession>
<evidence type="ECO:0000256" key="2">
    <source>
        <dbReference type="SAM" id="MobiDB-lite"/>
    </source>
</evidence>
<dbReference type="Pfam" id="PF00498">
    <property type="entry name" value="FHA"/>
    <property type="match status" value="1"/>
</dbReference>
<name>A0A6N7EHU6_9MICO</name>
<keyword evidence="1" id="KW-0597">Phosphoprotein</keyword>
<evidence type="ECO:0000259" key="3">
    <source>
        <dbReference type="PROSITE" id="PS50006"/>
    </source>
</evidence>
<evidence type="ECO:0000313" key="4">
    <source>
        <dbReference type="EMBL" id="MPV37962.1"/>
    </source>
</evidence>
<dbReference type="Gene3D" id="2.60.200.20">
    <property type="match status" value="1"/>
</dbReference>
<keyword evidence="5" id="KW-1185">Reference proteome</keyword>
<feature type="region of interest" description="Disordered" evidence="2">
    <location>
        <begin position="95"/>
        <end position="132"/>
    </location>
</feature>
<dbReference type="PROSITE" id="PS50006">
    <property type="entry name" value="FHA_DOMAIN"/>
    <property type="match status" value="1"/>
</dbReference>
<dbReference type="InterPro" id="IPR008984">
    <property type="entry name" value="SMAD_FHA_dom_sf"/>
</dbReference>
<comment type="caution">
    <text evidence="4">The sequence shown here is derived from an EMBL/GenBank/DDBJ whole genome shotgun (WGS) entry which is preliminary data.</text>
</comment>
<evidence type="ECO:0000256" key="1">
    <source>
        <dbReference type="ARBA" id="ARBA00022553"/>
    </source>
</evidence>
<dbReference type="EMBL" id="WHPC01000056">
    <property type="protein sequence ID" value="MPV37962.1"/>
    <property type="molecule type" value="Genomic_DNA"/>
</dbReference>
<protein>
    <submittedName>
        <fullName evidence="4">FHA domain-containing protein</fullName>
    </submittedName>
</protein>
<feature type="domain" description="FHA" evidence="3">
    <location>
        <begin position="28"/>
        <end position="80"/>
    </location>
</feature>
<feature type="non-terminal residue" evidence="4">
    <location>
        <position position="1"/>
    </location>
</feature>
<dbReference type="Proteomes" id="UP000437709">
    <property type="component" value="Unassembled WGS sequence"/>
</dbReference>
<dbReference type="RefSeq" id="WP_152816021.1">
    <property type="nucleotide sequence ID" value="NZ_WHPC01000056.1"/>
</dbReference>
<proteinExistence type="predicted"/>
<reference evidence="4 5" key="1">
    <citation type="submission" date="2019-10" db="EMBL/GenBank/DDBJ databases">
        <title>Georgenia wutianyii sp. nov. and Georgenia yuyongxinii sp. nov. isolated from plateau pika (Ochotona curzoniae) in the Qinghai-Tibet plateau of China.</title>
        <authorList>
            <person name="Tian Z."/>
        </authorList>
    </citation>
    <scope>NUCLEOTIDE SEQUENCE [LARGE SCALE GENOMIC DNA]</scope>
    <source>
        <strain evidence="4 5">JCM 19765</strain>
    </source>
</reference>
<organism evidence="4 5">
    <name type="scientific">Georgenia subflava</name>
    <dbReference type="NCBI Taxonomy" id="1622177"/>
    <lineage>
        <taxon>Bacteria</taxon>
        <taxon>Bacillati</taxon>
        <taxon>Actinomycetota</taxon>
        <taxon>Actinomycetes</taxon>
        <taxon>Micrococcales</taxon>
        <taxon>Bogoriellaceae</taxon>
        <taxon>Georgenia</taxon>
    </lineage>
</organism>
<gene>
    <name evidence="4" type="ORF">GB881_13060</name>
</gene>
<dbReference type="InterPro" id="IPR000253">
    <property type="entry name" value="FHA_dom"/>
</dbReference>